<dbReference type="EMBL" id="JBHSJF010000001">
    <property type="protein sequence ID" value="MFC5066633.1"/>
    <property type="molecule type" value="Genomic_DNA"/>
</dbReference>
<gene>
    <name evidence="3" type="ORF">ACFPFW_01225</name>
</gene>
<protein>
    <submittedName>
        <fullName evidence="3">YciI family protein</fullName>
    </submittedName>
</protein>
<evidence type="ECO:0000259" key="2">
    <source>
        <dbReference type="Pfam" id="PF03795"/>
    </source>
</evidence>
<reference evidence="4" key="1">
    <citation type="journal article" date="2019" name="Int. J. Syst. Evol. Microbiol.">
        <title>The Global Catalogue of Microorganisms (GCM) 10K type strain sequencing project: providing services to taxonomists for standard genome sequencing and annotation.</title>
        <authorList>
            <consortium name="The Broad Institute Genomics Platform"/>
            <consortium name="The Broad Institute Genome Sequencing Center for Infectious Disease"/>
            <person name="Wu L."/>
            <person name="Ma J."/>
        </authorList>
    </citation>
    <scope>NUCLEOTIDE SEQUENCE [LARGE SCALE GENOMIC DNA]</scope>
    <source>
        <strain evidence="4">CGMCC 1.16444</strain>
    </source>
</reference>
<evidence type="ECO:0000313" key="4">
    <source>
        <dbReference type="Proteomes" id="UP001595796"/>
    </source>
</evidence>
<organism evidence="3 4">
    <name type="scientific">Flaviflagellibacter deserti</name>
    <dbReference type="NCBI Taxonomy" id="2267266"/>
    <lineage>
        <taxon>Bacteria</taxon>
        <taxon>Pseudomonadati</taxon>
        <taxon>Pseudomonadota</taxon>
        <taxon>Alphaproteobacteria</taxon>
        <taxon>Hyphomicrobiales</taxon>
        <taxon>Flaviflagellibacter</taxon>
    </lineage>
</organism>
<keyword evidence="4" id="KW-1185">Reference proteome</keyword>
<dbReference type="PANTHER" id="PTHR37828">
    <property type="entry name" value="GSR2449 PROTEIN"/>
    <property type="match status" value="1"/>
</dbReference>
<dbReference type="PANTHER" id="PTHR37828:SF1">
    <property type="entry name" value="YCII-RELATED DOMAIN-CONTAINING PROTEIN"/>
    <property type="match status" value="1"/>
</dbReference>
<evidence type="ECO:0000256" key="1">
    <source>
        <dbReference type="ARBA" id="ARBA00007689"/>
    </source>
</evidence>
<sequence>MFVVSLRFSSNKAQAPQFMDGHIAWLKRGFDDGVFLLAGSLKPDLGGAILAHNTSRSDLQTRMDEDPFVAENVVSSEILEIAPNRTDERLAFLRA</sequence>
<dbReference type="SUPFAM" id="SSF54909">
    <property type="entry name" value="Dimeric alpha+beta barrel"/>
    <property type="match status" value="1"/>
</dbReference>
<evidence type="ECO:0000313" key="3">
    <source>
        <dbReference type="EMBL" id="MFC5066633.1"/>
    </source>
</evidence>
<accession>A0ABV9YYU2</accession>
<dbReference type="InterPro" id="IPR011008">
    <property type="entry name" value="Dimeric_a/b-barrel"/>
</dbReference>
<feature type="domain" description="YCII-related" evidence="2">
    <location>
        <begin position="13"/>
        <end position="76"/>
    </location>
</feature>
<name>A0ABV9YYU2_9HYPH</name>
<proteinExistence type="inferred from homology"/>
<dbReference type="Gene3D" id="3.30.70.1060">
    <property type="entry name" value="Dimeric alpha+beta barrel"/>
    <property type="match status" value="1"/>
</dbReference>
<comment type="similarity">
    <text evidence="1">Belongs to the YciI family.</text>
</comment>
<dbReference type="Proteomes" id="UP001595796">
    <property type="component" value="Unassembled WGS sequence"/>
</dbReference>
<dbReference type="RefSeq" id="WP_114955407.1">
    <property type="nucleotide sequence ID" value="NZ_JBHSJF010000001.1"/>
</dbReference>
<comment type="caution">
    <text evidence="3">The sequence shown here is derived from an EMBL/GenBank/DDBJ whole genome shotgun (WGS) entry which is preliminary data.</text>
</comment>
<dbReference type="Pfam" id="PF03795">
    <property type="entry name" value="YCII"/>
    <property type="match status" value="1"/>
</dbReference>
<dbReference type="InterPro" id="IPR005545">
    <property type="entry name" value="YCII"/>
</dbReference>